<sequence length="171" mass="20181">MNTNIVKKDRAFILKISEEFFQQENIIKKLNDFNEFDVKGWEIWLQVEYFLFSKNHSNVKKVDREIRCSLDGRKSKIKRSAVLDFMIREKNKTSGIPLEIKQNVSPTTCLRYMISDVKKFENIKYTGIDTARPLWCLGVHLGQLKEEQVNKCIYEITSKPILGTDYFYTLI</sequence>
<evidence type="ECO:0000313" key="1">
    <source>
        <dbReference type="EMBL" id="ENV45116.1"/>
    </source>
</evidence>
<dbReference type="HOGENOM" id="CLU_129680_0_0_6"/>
<name>N8Z896_9GAMM</name>
<gene>
    <name evidence="1" type="ORF">F955_00972</name>
</gene>
<protein>
    <submittedName>
        <fullName evidence="1">Uncharacterized protein</fullName>
    </submittedName>
</protein>
<organism evidence="1 2">
    <name type="scientific">Acinetobacter schindleri CIP 107287</name>
    <dbReference type="NCBI Taxonomy" id="1217988"/>
    <lineage>
        <taxon>Bacteria</taxon>
        <taxon>Pseudomonadati</taxon>
        <taxon>Pseudomonadota</taxon>
        <taxon>Gammaproteobacteria</taxon>
        <taxon>Moraxellales</taxon>
        <taxon>Moraxellaceae</taxon>
        <taxon>Acinetobacter</taxon>
    </lineage>
</organism>
<dbReference type="Proteomes" id="UP000018440">
    <property type="component" value="Unassembled WGS sequence"/>
</dbReference>
<dbReference type="EMBL" id="APPQ01000023">
    <property type="protein sequence ID" value="ENV45116.1"/>
    <property type="molecule type" value="Genomic_DNA"/>
</dbReference>
<accession>N8Z896</accession>
<comment type="caution">
    <text evidence="1">The sequence shown here is derived from an EMBL/GenBank/DDBJ whole genome shotgun (WGS) entry which is preliminary data.</text>
</comment>
<proteinExistence type="predicted"/>
<evidence type="ECO:0000313" key="2">
    <source>
        <dbReference type="Proteomes" id="UP000018440"/>
    </source>
</evidence>
<dbReference type="AlphaFoldDB" id="N8Z896"/>
<reference evidence="1 2" key="1">
    <citation type="submission" date="2013-02" db="EMBL/GenBank/DDBJ databases">
        <title>The Genome Sequence of Acinetobacter schindleri CIP 107287.</title>
        <authorList>
            <consortium name="The Broad Institute Genome Sequencing Platform"/>
            <consortium name="The Broad Institute Genome Sequencing Center for Infectious Disease"/>
            <person name="Cerqueira G."/>
            <person name="Feldgarden M."/>
            <person name="Courvalin P."/>
            <person name="Perichon B."/>
            <person name="Grillot-Courvalin C."/>
            <person name="Clermont D."/>
            <person name="Rocha E."/>
            <person name="Yoon E.-J."/>
            <person name="Nemec A."/>
            <person name="Walker B."/>
            <person name="Young S.K."/>
            <person name="Zeng Q."/>
            <person name="Gargeya S."/>
            <person name="Fitzgerald M."/>
            <person name="Haas B."/>
            <person name="Abouelleil A."/>
            <person name="Alvarado L."/>
            <person name="Arachchi H.M."/>
            <person name="Berlin A.M."/>
            <person name="Chapman S.B."/>
            <person name="Dewar J."/>
            <person name="Goldberg J."/>
            <person name="Griggs A."/>
            <person name="Gujja S."/>
            <person name="Hansen M."/>
            <person name="Howarth C."/>
            <person name="Imamovic A."/>
            <person name="Larimer J."/>
            <person name="McCowan C."/>
            <person name="Murphy C."/>
            <person name="Neiman D."/>
            <person name="Pearson M."/>
            <person name="Priest M."/>
            <person name="Roberts A."/>
            <person name="Saif S."/>
            <person name="Shea T."/>
            <person name="Sisk P."/>
            <person name="Sykes S."/>
            <person name="Wortman J."/>
            <person name="Nusbaum C."/>
            <person name="Birren B."/>
        </authorList>
    </citation>
    <scope>NUCLEOTIDE SEQUENCE [LARGE SCALE GENOMIC DNA]</scope>
    <source>
        <strain evidence="1 2">CIP 107287</strain>
    </source>
</reference>
<dbReference type="RefSeq" id="WP_004891609.1">
    <property type="nucleotide sequence ID" value="NZ_KB849575.1"/>
</dbReference>